<dbReference type="Pfam" id="PF08031">
    <property type="entry name" value="BBE"/>
    <property type="match status" value="1"/>
</dbReference>
<name>A0A9W9C6W4_9PLEO</name>
<reference evidence="5" key="1">
    <citation type="submission" date="2022-10" db="EMBL/GenBank/DDBJ databases">
        <title>Tapping the CABI collections for fungal endophytes: first genome assemblies for Collariella, Neodidymelliopsis, Ascochyta clinopodiicola, Didymella pomorum, Didymosphaeria variabile, Neocosmospora piperis and Neocucurbitaria cava.</title>
        <authorList>
            <person name="Hill R."/>
        </authorList>
    </citation>
    <scope>NUCLEOTIDE SEQUENCE</scope>
    <source>
        <strain evidence="5">IMI 356815</strain>
    </source>
</reference>
<dbReference type="Proteomes" id="UP001140513">
    <property type="component" value="Unassembled WGS sequence"/>
</dbReference>
<dbReference type="PROSITE" id="PS51387">
    <property type="entry name" value="FAD_PCMH"/>
    <property type="match status" value="1"/>
</dbReference>
<dbReference type="GO" id="GO:0016491">
    <property type="term" value="F:oxidoreductase activity"/>
    <property type="evidence" value="ECO:0007669"/>
    <property type="project" value="UniProtKB-KW"/>
</dbReference>
<dbReference type="EMBL" id="JAPEUX010000009">
    <property type="protein sequence ID" value="KAJ4345858.1"/>
    <property type="molecule type" value="Genomic_DNA"/>
</dbReference>
<keyword evidence="2" id="KW-0560">Oxidoreductase</keyword>
<feature type="signal peptide" evidence="3">
    <location>
        <begin position="1"/>
        <end position="16"/>
    </location>
</feature>
<dbReference type="OrthoDB" id="9983560at2759"/>
<gene>
    <name evidence="5" type="ORF">N0V89_011993</name>
</gene>
<dbReference type="InterPro" id="IPR036318">
    <property type="entry name" value="FAD-bd_PCMH-like_sf"/>
</dbReference>
<proteinExistence type="inferred from homology"/>
<dbReference type="InterPro" id="IPR016166">
    <property type="entry name" value="FAD-bd_PCMH"/>
</dbReference>
<dbReference type="AlphaFoldDB" id="A0A9W9C6W4"/>
<dbReference type="InterPro" id="IPR006094">
    <property type="entry name" value="Oxid_FAD_bind_N"/>
</dbReference>
<comment type="caution">
    <text evidence="5">The sequence shown here is derived from an EMBL/GenBank/DDBJ whole genome shotgun (WGS) entry which is preliminary data.</text>
</comment>
<dbReference type="GO" id="GO:0071949">
    <property type="term" value="F:FAD binding"/>
    <property type="evidence" value="ECO:0007669"/>
    <property type="project" value="InterPro"/>
</dbReference>
<dbReference type="InterPro" id="IPR050432">
    <property type="entry name" value="FAD-linked_Oxidoreductases_BP"/>
</dbReference>
<dbReference type="PANTHER" id="PTHR13878:SF91">
    <property type="entry name" value="FAD BINDING DOMAIN PROTEIN (AFU_ORTHOLOGUE AFUA_6G12070)-RELATED"/>
    <property type="match status" value="1"/>
</dbReference>
<feature type="domain" description="FAD-binding PCMH-type" evidence="4">
    <location>
        <begin position="194"/>
        <end position="373"/>
    </location>
</feature>
<comment type="similarity">
    <text evidence="1">Belongs to the oxygen-dependent FAD-linked oxidoreductase family.</text>
</comment>
<evidence type="ECO:0000256" key="2">
    <source>
        <dbReference type="ARBA" id="ARBA00023002"/>
    </source>
</evidence>
<dbReference type="Pfam" id="PF01565">
    <property type="entry name" value="FAD_binding_4"/>
    <property type="match status" value="1"/>
</dbReference>
<dbReference type="PANTHER" id="PTHR13878">
    <property type="entry name" value="GULONOLACTONE OXIDASE"/>
    <property type="match status" value="1"/>
</dbReference>
<accession>A0A9W9C6W4</accession>
<organism evidence="5 6">
    <name type="scientific">Didymosphaeria variabile</name>
    <dbReference type="NCBI Taxonomy" id="1932322"/>
    <lineage>
        <taxon>Eukaryota</taxon>
        <taxon>Fungi</taxon>
        <taxon>Dikarya</taxon>
        <taxon>Ascomycota</taxon>
        <taxon>Pezizomycotina</taxon>
        <taxon>Dothideomycetes</taxon>
        <taxon>Pleosporomycetidae</taxon>
        <taxon>Pleosporales</taxon>
        <taxon>Massarineae</taxon>
        <taxon>Didymosphaeriaceae</taxon>
        <taxon>Didymosphaeria</taxon>
    </lineage>
</organism>
<keyword evidence="6" id="KW-1185">Reference proteome</keyword>
<dbReference type="InterPro" id="IPR012951">
    <property type="entry name" value="BBE"/>
</dbReference>
<dbReference type="Gene3D" id="3.30.465.10">
    <property type="match status" value="2"/>
</dbReference>
<evidence type="ECO:0000313" key="5">
    <source>
        <dbReference type="EMBL" id="KAJ4345858.1"/>
    </source>
</evidence>
<dbReference type="InterPro" id="IPR016169">
    <property type="entry name" value="FAD-bd_PCMH_sub2"/>
</dbReference>
<sequence length="681" mass="73805">MLAPLVLSLAAVLVRAQEPVPSVPASISSAVAPAATEVPADSTEAGVQLFEAETTQLTDAVVTDIVNTPEIADYAHLFAFENTTTQLSERAKRQRRLLKCKSAPGDLLYPVKLVWGIFDLLLGGALEPIVPLASYCYKDSEFDNYNADKCAAVTAGWTTGELHYNDPGSIMWPLYTGPTCLLPGDAASHGNCTQGGYSSYSVHVTNVAQIQLAVNFARTSNLRLVIKNTGHDYNGRSTGKGALSLWTHNLKGIQYIQNYKSSTYNGPVFKVGAGVQGYELYQAADKYGVSAVGGICPTVGVFGGYSANGGHSPLMQLFGMGSDQVLALEVVTASGLFLTATPTVNSDLYWALLGGGGGTFGIVTSAVVKVHEKVPVTVAQWSFNSFVSGPEPFWKALKFFWDEIPNYNSNKTYSYGTIINAGVGYLYTMAPFFATKKTVAEFNTLLKPYFDKLTELGIPYELNVTHYDTFYPAYQASWADSDFHIGSTAGTPGVRLVPTENWATEAIRNKTWTAIRGAIDTAPVITIYNQRPNNPAKIINSVNPAFRKEEAMVLMINGIADPSTAAGLKQAEDDFANKIMGPLRAVTPTGGEYGNEADPWNPNFKADFWGANYARLAELKKKWDPTGLFYVHHGVGSDEWVVEDGDRGFRRRMGGFVGFEGSWEGSLCSCVDIFTIVKFNL</sequence>
<keyword evidence="3" id="KW-0732">Signal</keyword>
<dbReference type="GeneID" id="80915523"/>
<protein>
    <recommendedName>
        <fullName evidence="4">FAD-binding PCMH-type domain-containing protein</fullName>
    </recommendedName>
</protein>
<feature type="chain" id="PRO_5040755298" description="FAD-binding PCMH-type domain-containing protein" evidence="3">
    <location>
        <begin position="17"/>
        <end position="681"/>
    </location>
</feature>
<dbReference type="SUPFAM" id="SSF56176">
    <property type="entry name" value="FAD-binding/transporter-associated domain-like"/>
    <property type="match status" value="1"/>
</dbReference>
<evidence type="ECO:0000313" key="6">
    <source>
        <dbReference type="Proteomes" id="UP001140513"/>
    </source>
</evidence>
<evidence type="ECO:0000259" key="4">
    <source>
        <dbReference type="PROSITE" id="PS51387"/>
    </source>
</evidence>
<dbReference type="RefSeq" id="XP_056066022.1">
    <property type="nucleotide sequence ID" value="XM_056220719.1"/>
</dbReference>
<evidence type="ECO:0000256" key="3">
    <source>
        <dbReference type="SAM" id="SignalP"/>
    </source>
</evidence>
<evidence type="ECO:0000256" key="1">
    <source>
        <dbReference type="ARBA" id="ARBA00005466"/>
    </source>
</evidence>